<dbReference type="Proteomes" id="UP000008064">
    <property type="component" value="Unassembled WGS sequence"/>
</dbReference>
<dbReference type="AlphaFoldDB" id="F8NF23"/>
<protein>
    <submittedName>
        <fullName evidence="2">Uncharacterized protein</fullName>
    </submittedName>
</protein>
<gene>
    <name evidence="2" type="ORF">SERLADRAFT_404800</name>
</gene>
<dbReference type="KEGG" id="sla:SERLADRAFT_404800"/>
<dbReference type="HOGENOM" id="CLU_647513_0_0_1"/>
<feature type="region of interest" description="Disordered" evidence="1">
    <location>
        <begin position="239"/>
        <end position="265"/>
    </location>
</feature>
<reference evidence="2" key="1">
    <citation type="submission" date="2011-04" db="EMBL/GenBank/DDBJ databases">
        <title>Evolution of plant cell wall degrading machinery underlies the functional diversity of forest fungi.</title>
        <authorList>
            <consortium name="US DOE Joint Genome Institute (JGI-PGF)"/>
            <person name="Eastwood D.C."/>
            <person name="Floudas D."/>
            <person name="Binder M."/>
            <person name="Majcherczyk A."/>
            <person name="Schneider P."/>
            <person name="Aerts A."/>
            <person name="Asiegbu F.O."/>
            <person name="Baker S.E."/>
            <person name="Barry K."/>
            <person name="Bendiksby M."/>
            <person name="Blumentritt M."/>
            <person name="Coutinho P.M."/>
            <person name="Cullen D."/>
            <person name="Cullen D."/>
            <person name="Gathman A."/>
            <person name="Goodell B."/>
            <person name="Henrissat B."/>
            <person name="Ihrmark K."/>
            <person name="Kauserud H."/>
            <person name="Kohler A."/>
            <person name="LaButti K."/>
            <person name="Lapidus A."/>
            <person name="Lavin J.L."/>
            <person name="Lee Y.-H."/>
            <person name="Lindquist E."/>
            <person name="Lilly W."/>
            <person name="Lucas S."/>
            <person name="Morin E."/>
            <person name="Murat C."/>
            <person name="Oguiza J.A."/>
            <person name="Park J."/>
            <person name="Pisabarro A.G."/>
            <person name="Riley R."/>
            <person name="Rosling A."/>
            <person name="Salamov A."/>
            <person name="Schmidt O."/>
            <person name="Schmutz J."/>
            <person name="Skrede I."/>
            <person name="Stenlid J."/>
            <person name="Wiebenga A."/>
            <person name="Xie X."/>
            <person name="Kues U."/>
            <person name="Hibbett D.S."/>
            <person name="Hoffmeister D."/>
            <person name="Hogberg N."/>
            <person name="Martin F."/>
            <person name="Grigoriev I.V."/>
            <person name="Watkinson S.C."/>
        </authorList>
    </citation>
    <scope>NUCLEOTIDE SEQUENCE</scope>
    <source>
        <strain evidence="2">S7.9</strain>
    </source>
</reference>
<evidence type="ECO:0000256" key="1">
    <source>
        <dbReference type="SAM" id="MobiDB-lite"/>
    </source>
</evidence>
<dbReference type="RefSeq" id="XP_007312666.1">
    <property type="nucleotide sequence ID" value="XM_007312604.1"/>
</dbReference>
<dbReference type="GeneID" id="18812489"/>
<proteinExistence type="predicted"/>
<sequence>MFKEEESTFKAETEGQLPKVLALLGSSDKGCSLFQVGAVLPQPEVEGFRTKSHWHLLGCTVPLESNLYQCCKGDIFVSTCLASIGARLTTMSNPSSSTSTGNIDETDNVSFQVPGSLQDLSDAGIIPSSCFYDGYFDEVIRRLHSRYDEELVHVIAANVFGLDHIPAHDHSLLTSASAITDLGAPFAAEDVETQGAGANVAPNLDLLLVAECLFNGGGNLKLVGGFSSLTHQLTPALTPVTTPAHSHESPNNQPGQLPDDDQQVDGSYDLDGVGGHWFEGILVNSHDTIQSLLTFRNVTPGWYLVQVTAYRLAYQQEQVLSLEVNCFVLDSVSTAYGFFHEIPTGEVNDVAFLAPATGIRYFKSCAFCNLLDKIVFYQDSTQFMGVLSWNKEAQDWLPLKQVTKQTISDLGAMVPLPTLSLLFN</sequence>
<accession>F8NF23</accession>
<evidence type="ECO:0000313" key="2">
    <source>
        <dbReference type="EMBL" id="EGO30782.1"/>
    </source>
</evidence>
<name>F8NF23_SERL9</name>
<dbReference type="EMBL" id="GL945428">
    <property type="protein sequence ID" value="EGO30782.1"/>
    <property type="molecule type" value="Genomic_DNA"/>
</dbReference>
<organism>
    <name type="scientific">Serpula lacrymans var. lacrymans (strain S7.9)</name>
    <name type="common">Dry rot fungus</name>
    <dbReference type="NCBI Taxonomy" id="578457"/>
    <lineage>
        <taxon>Eukaryota</taxon>
        <taxon>Fungi</taxon>
        <taxon>Dikarya</taxon>
        <taxon>Basidiomycota</taxon>
        <taxon>Agaricomycotina</taxon>
        <taxon>Agaricomycetes</taxon>
        <taxon>Agaricomycetidae</taxon>
        <taxon>Boletales</taxon>
        <taxon>Coniophorineae</taxon>
        <taxon>Serpulaceae</taxon>
        <taxon>Serpula</taxon>
    </lineage>
</organism>